<dbReference type="EMBL" id="CAJVPM010008112">
    <property type="protein sequence ID" value="CAG8551974.1"/>
    <property type="molecule type" value="Genomic_DNA"/>
</dbReference>
<organism evidence="1 2">
    <name type="scientific">Scutellospora calospora</name>
    <dbReference type="NCBI Taxonomy" id="85575"/>
    <lineage>
        <taxon>Eukaryota</taxon>
        <taxon>Fungi</taxon>
        <taxon>Fungi incertae sedis</taxon>
        <taxon>Mucoromycota</taxon>
        <taxon>Glomeromycotina</taxon>
        <taxon>Glomeromycetes</taxon>
        <taxon>Diversisporales</taxon>
        <taxon>Gigasporaceae</taxon>
        <taxon>Scutellospora</taxon>
    </lineage>
</organism>
<evidence type="ECO:0000313" key="1">
    <source>
        <dbReference type="EMBL" id="CAG8551974.1"/>
    </source>
</evidence>
<name>A0ACA9LVN0_9GLOM</name>
<reference evidence="1" key="1">
    <citation type="submission" date="2021-06" db="EMBL/GenBank/DDBJ databases">
        <authorList>
            <person name="Kallberg Y."/>
            <person name="Tangrot J."/>
            <person name="Rosling A."/>
        </authorList>
    </citation>
    <scope>NUCLEOTIDE SEQUENCE</scope>
    <source>
        <strain evidence="1">AU212A</strain>
    </source>
</reference>
<proteinExistence type="predicted"/>
<sequence>MSNIEQESSANSSNGEQELSNIEQESSANKQILNDQMLSNTEIEDLESITNYELDFQEASENMSDNELLTDSNSVSNSESSEDNHTTIQLSPRFPEALRLLENKAHSNMTNEMYCKIIDAFSEQNVSLYHATKKLLSLISIDPIWIDCCVKSCCAFTRNLKDLQEYSVCGEERYKRNSKKQVGVESNVEMDIKTKILFYIVQLYLENHVYFPTRPPKNKQEKIYDLSNLPKRSYQDYLKKIQRWKSAKNNRDRRNIETTT</sequence>
<gene>
    <name evidence="1" type="ORF">SCALOS_LOCUS5213</name>
</gene>
<feature type="non-terminal residue" evidence="1">
    <location>
        <position position="260"/>
    </location>
</feature>
<keyword evidence="2" id="KW-1185">Reference proteome</keyword>
<dbReference type="Proteomes" id="UP000789860">
    <property type="component" value="Unassembled WGS sequence"/>
</dbReference>
<protein>
    <submittedName>
        <fullName evidence="1">11302_t:CDS:1</fullName>
    </submittedName>
</protein>
<accession>A0ACA9LVN0</accession>
<evidence type="ECO:0000313" key="2">
    <source>
        <dbReference type="Proteomes" id="UP000789860"/>
    </source>
</evidence>
<comment type="caution">
    <text evidence="1">The sequence shown here is derived from an EMBL/GenBank/DDBJ whole genome shotgun (WGS) entry which is preliminary data.</text>
</comment>